<dbReference type="SMART" id="SM00342">
    <property type="entry name" value="HTH_ARAC"/>
    <property type="match status" value="1"/>
</dbReference>
<evidence type="ECO:0000256" key="3">
    <source>
        <dbReference type="ARBA" id="ARBA00023159"/>
    </source>
</evidence>
<dbReference type="Gene3D" id="2.60.120.10">
    <property type="entry name" value="Jelly Rolls"/>
    <property type="match status" value="1"/>
</dbReference>
<dbReference type="OrthoDB" id="9809338at2"/>
<dbReference type="PROSITE" id="PS01124">
    <property type="entry name" value="HTH_ARAC_FAMILY_2"/>
    <property type="match status" value="1"/>
</dbReference>
<dbReference type="InterPro" id="IPR020449">
    <property type="entry name" value="Tscrpt_reg_AraC-type_HTH"/>
</dbReference>
<dbReference type="GO" id="GO:0043565">
    <property type="term" value="F:sequence-specific DNA binding"/>
    <property type="evidence" value="ECO:0007669"/>
    <property type="project" value="InterPro"/>
</dbReference>
<evidence type="ECO:0000256" key="2">
    <source>
        <dbReference type="ARBA" id="ARBA00023125"/>
    </source>
</evidence>
<keyword evidence="8" id="KW-1185">Reference proteome</keyword>
<evidence type="ECO:0000256" key="4">
    <source>
        <dbReference type="ARBA" id="ARBA00023163"/>
    </source>
</evidence>
<dbReference type="InterPro" id="IPR014710">
    <property type="entry name" value="RmlC-like_jellyroll"/>
</dbReference>
<proteinExistence type="predicted"/>
<dbReference type="InterPro" id="IPR003313">
    <property type="entry name" value="AraC-bd"/>
</dbReference>
<dbReference type="Pfam" id="PF02311">
    <property type="entry name" value="AraC_binding"/>
    <property type="match status" value="1"/>
</dbReference>
<keyword evidence="3" id="KW-0010">Activator</keyword>
<dbReference type="InterPro" id="IPR009057">
    <property type="entry name" value="Homeodomain-like_sf"/>
</dbReference>
<dbReference type="PANTHER" id="PTHR46796:SF2">
    <property type="entry name" value="TRANSCRIPTIONAL REGULATORY PROTEIN"/>
    <property type="match status" value="1"/>
</dbReference>
<dbReference type="InterPro" id="IPR018060">
    <property type="entry name" value="HTH_AraC"/>
</dbReference>
<dbReference type="HOGENOM" id="CLU_000445_88_16_6"/>
<dbReference type="eggNOG" id="COG2207">
    <property type="taxonomic scope" value="Bacteria"/>
</dbReference>
<dbReference type="GO" id="GO:0003700">
    <property type="term" value="F:DNA-binding transcription factor activity"/>
    <property type="evidence" value="ECO:0007669"/>
    <property type="project" value="InterPro"/>
</dbReference>
<dbReference type="Gene3D" id="1.10.10.60">
    <property type="entry name" value="Homeodomain-like"/>
    <property type="match status" value="2"/>
</dbReference>
<dbReference type="Pfam" id="PF12833">
    <property type="entry name" value="HTH_18"/>
    <property type="match status" value="1"/>
</dbReference>
<dbReference type="PRINTS" id="PR00032">
    <property type="entry name" value="HTHARAC"/>
</dbReference>
<comment type="function">
    <text evidence="5">Regulatory protein of the TOL plasmid xyl operons. XylS activates the xylXYZLTEGFJQKIH operon required for the degradation of toluene, m-xylene and p-xylene.</text>
</comment>
<keyword evidence="2" id="KW-0238">DNA-binding</keyword>
<dbReference type="Proteomes" id="UP000013165">
    <property type="component" value="Unassembled WGS sequence"/>
</dbReference>
<dbReference type="SUPFAM" id="SSF51215">
    <property type="entry name" value="Regulatory protein AraC"/>
    <property type="match status" value="1"/>
</dbReference>
<dbReference type="SUPFAM" id="SSF46689">
    <property type="entry name" value="Homeodomain-like"/>
    <property type="match status" value="2"/>
</dbReference>
<dbReference type="RefSeq" id="WP_004581445.1">
    <property type="nucleotide sequence ID" value="NZ_AP028878.1"/>
</dbReference>
<comment type="caution">
    <text evidence="7">The sequence shown here is derived from an EMBL/GenBank/DDBJ whole genome shotgun (WGS) entry which is preliminary data.</text>
</comment>
<dbReference type="PATRIC" id="fig|626887.3.peg.3503"/>
<evidence type="ECO:0000256" key="1">
    <source>
        <dbReference type="ARBA" id="ARBA00023015"/>
    </source>
</evidence>
<reference evidence="7 8" key="1">
    <citation type="journal article" date="2013" name="Genome Announc.">
        <title>Genome Sequence of the Polycyclic Aromatic Hydrocarbon-Degrading Bacterium Strain Marinobacter nanhaiticus D15-8WT.</title>
        <authorList>
            <person name="Cui Z."/>
            <person name="Gao W."/>
            <person name="Li Q."/>
            <person name="Xu G."/>
            <person name="Zheng L."/>
        </authorList>
    </citation>
    <scope>NUCLEOTIDE SEQUENCE [LARGE SCALE GENOMIC DNA]</scope>
    <source>
        <strain evidence="7 8">D15-8W</strain>
    </source>
</reference>
<dbReference type="STRING" id="626887.J057_17530"/>
<accession>N6VSW9</accession>
<evidence type="ECO:0000313" key="8">
    <source>
        <dbReference type="Proteomes" id="UP000013165"/>
    </source>
</evidence>
<dbReference type="InterPro" id="IPR050204">
    <property type="entry name" value="AraC_XylS_family_regulators"/>
</dbReference>
<evidence type="ECO:0000259" key="6">
    <source>
        <dbReference type="PROSITE" id="PS01124"/>
    </source>
</evidence>
<protein>
    <submittedName>
        <fullName evidence="7">AraC family transcriptional regulator</fullName>
    </submittedName>
</protein>
<evidence type="ECO:0000313" key="7">
    <source>
        <dbReference type="EMBL" id="ENO13220.1"/>
    </source>
</evidence>
<dbReference type="EMBL" id="APLQ01000014">
    <property type="protein sequence ID" value="ENO13220.1"/>
    <property type="molecule type" value="Genomic_DNA"/>
</dbReference>
<organism evidence="7 8">
    <name type="scientific">Marinobacter nanhaiticus D15-8W</name>
    <dbReference type="NCBI Taxonomy" id="626887"/>
    <lineage>
        <taxon>Bacteria</taxon>
        <taxon>Pseudomonadati</taxon>
        <taxon>Pseudomonadota</taxon>
        <taxon>Gammaproteobacteria</taxon>
        <taxon>Pseudomonadales</taxon>
        <taxon>Marinobacteraceae</taxon>
        <taxon>Marinobacter</taxon>
    </lineage>
</organism>
<gene>
    <name evidence="7" type="ORF">J057_17530</name>
</gene>
<keyword evidence="1" id="KW-0805">Transcription regulation</keyword>
<evidence type="ECO:0000256" key="5">
    <source>
        <dbReference type="ARBA" id="ARBA00037345"/>
    </source>
</evidence>
<dbReference type="AlphaFoldDB" id="N6VSW9"/>
<sequence length="276" mass="31572">MEQDSQFRFIKSVHLPEVTALEAAMDTFTYDKHAHEEYAFGVTLSGRQDFFSNGVYHRSPPGNIIQLNPDAVHDGNSGGDEPLNYVMLYVHPRQIEPLFANAAGAEEASDIRMSETLTHDPVLRGHLMELVRLIANNVGSRIDQEHALYQIASRVVQRVGRFEPDEVARRADVLLRRAKDFIHNHVDADLSLEEISDAANLSKYHFLRLFRRQYGITPHQYVINCRINAARTALEAGEPVNDVVYRYGFSDLSHFNRRFKRIYGMTPRQYQQSVTA</sequence>
<dbReference type="InterPro" id="IPR037923">
    <property type="entry name" value="HTH-like"/>
</dbReference>
<keyword evidence="4" id="KW-0804">Transcription</keyword>
<feature type="domain" description="HTH araC/xylS-type" evidence="6">
    <location>
        <begin position="176"/>
        <end position="273"/>
    </location>
</feature>
<name>N6VSW9_9GAMM</name>
<dbReference type="PANTHER" id="PTHR46796">
    <property type="entry name" value="HTH-TYPE TRANSCRIPTIONAL ACTIVATOR RHAS-RELATED"/>
    <property type="match status" value="1"/>
</dbReference>